<name>A0AA37GHF3_9PEZI</name>
<keyword evidence="4" id="KW-0472">Membrane</keyword>
<dbReference type="SUPFAM" id="SSF103473">
    <property type="entry name" value="MFS general substrate transporter"/>
    <property type="match status" value="1"/>
</dbReference>
<reference evidence="5 6" key="1">
    <citation type="submission" date="2021-07" db="EMBL/GenBank/DDBJ databases">
        <title>Genome data of Colletotrichum spaethianum.</title>
        <authorList>
            <person name="Utami Y.D."/>
            <person name="Hiruma K."/>
        </authorList>
    </citation>
    <scope>NUCLEOTIDE SEQUENCE [LARGE SCALE GENOMIC DNA]</scope>
    <source>
        <strain evidence="5 6">MAFF 242679</strain>
    </source>
</reference>
<dbReference type="GO" id="GO:0016020">
    <property type="term" value="C:membrane"/>
    <property type="evidence" value="ECO:0007669"/>
    <property type="project" value="UniProtKB-SubCell"/>
</dbReference>
<dbReference type="InterPro" id="IPR005829">
    <property type="entry name" value="Sugar_transporter_CS"/>
</dbReference>
<dbReference type="EMBL" id="BPPX01000006">
    <property type="protein sequence ID" value="GJC81044.1"/>
    <property type="molecule type" value="Genomic_DNA"/>
</dbReference>
<keyword evidence="3" id="KW-1133">Transmembrane helix</keyword>
<keyword evidence="5" id="KW-0813">Transport</keyword>
<dbReference type="GO" id="GO:0005351">
    <property type="term" value="F:carbohydrate:proton symporter activity"/>
    <property type="evidence" value="ECO:0007669"/>
    <property type="project" value="TreeGrafter"/>
</dbReference>
<evidence type="ECO:0000256" key="4">
    <source>
        <dbReference type="ARBA" id="ARBA00023136"/>
    </source>
</evidence>
<gene>
    <name evidence="5" type="ORF">ColLi_03882</name>
</gene>
<dbReference type="InterPro" id="IPR050360">
    <property type="entry name" value="MFS_Sugar_Transporters"/>
</dbReference>
<dbReference type="Proteomes" id="UP001055172">
    <property type="component" value="Unassembled WGS sequence"/>
</dbReference>
<proteinExistence type="predicted"/>
<evidence type="ECO:0000313" key="6">
    <source>
        <dbReference type="Proteomes" id="UP001055172"/>
    </source>
</evidence>
<evidence type="ECO:0000256" key="1">
    <source>
        <dbReference type="ARBA" id="ARBA00004141"/>
    </source>
</evidence>
<sequence length="159" mass="17587">MQPLGQLIVTDNRDTRQRLGDWTGGKLLAGIGVGSIQSTLPVFVTEWSPANIRGAMVLAYEFWNSFGKFLPPLVLVLVQQSNPLKYKIPILTQWASLGMMLPILLWLPGTAGEPSTLGGFLNTMFTTTAYYAVRWEDEKGKATLRRVNGNVPGYDVDNE</sequence>
<dbReference type="AlphaFoldDB" id="A0AA37GHF3"/>
<dbReference type="InterPro" id="IPR036259">
    <property type="entry name" value="MFS_trans_sf"/>
</dbReference>
<protein>
    <submittedName>
        <fullName evidence="5">Sugar transport protein 2</fullName>
    </submittedName>
</protein>
<keyword evidence="6" id="KW-1185">Reference proteome</keyword>
<keyword evidence="5" id="KW-0762">Sugar transport</keyword>
<dbReference type="PANTHER" id="PTHR48022:SF2">
    <property type="entry name" value="PLASTIDIC GLUCOSE TRANSPORTER 4"/>
    <property type="match status" value="1"/>
</dbReference>
<dbReference type="Gene3D" id="1.20.1250.20">
    <property type="entry name" value="MFS general substrate transporter like domains"/>
    <property type="match status" value="1"/>
</dbReference>
<dbReference type="PROSITE" id="PS00217">
    <property type="entry name" value="SUGAR_TRANSPORT_2"/>
    <property type="match status" value="1"/>
</dbReference>
<organism evidence="5 6">
    <name type="scientific">Colletotrichum liriopes</name>
    <dbReference type="NCBI Taxonomy" id="708192"/>
    <lineage>
        <taxon>Eukaryota</taxon>
        <taxon>Fungi</taxon>
        <taxon>Dikarya</taxon>
        <taxon>Ascomycota</taxon>
        <taxon>Pezizomycotina</taxon>
        <taxon>Sordariomycetes</taxon>
        <taxon>Hypocreomycetidae</taxon>
        <taxon>Glomerellales</taxon>
        <taxon>Glomerellaceae</taxon>
        <taxon>Colletotrichum</taxon>
        <taxon>Colletotrichum spaethianum species complex</taxon>
    </lineage>
</organism>
<dbReference type="Pfam" id="PF00083">
    <property type="entry name" value="Sugar_tr"/>
    <property type="match status" value="1"/>
</dbReference>
<comment type="caution">
    <text evidence="5">The sequence shown here is derived from an EMBL/GenBank/DDBJ whole genome shotgun (WGS) entry which is preliminary data.</text>
</comment>
<comment type="subcellular location">
    <subcellularLocation>
        <location evidence="1">Membrane</location>
        <topology evidence="1">Multi-pass membrane protein</topology>
    </subcellularLocation>
</comment>
<dbReference type="InterPro" id="IPR005828">
    <property type="entry name" value="MFS_sugar_transport-like"/>
</dbReference>
<accession>A0AA37GHF3</accession>
<evidence type="ECO:0000256" key="2">
    <source>
        <dbReference type="ARBA" id="ARBA00022692"/>
    </source>
</evidence>
<keyword evidence="2" id="KW-0812">Transmembrane</keyword>
<evidence type="ECO:0000256" key="3">
    <source>
        <dbReference type="ARBA" id="ARBA00022989"/>
    </source>
</evidence>
<dbReference type="PANTHER" id="PTHR48022">
    <property type="entry name" value="PLASTIDIC GLUCOSE TRANSPORTER 4"/>
    <property type="match status" value="1"/>
</dbReference>
<evidence type="ECO:0000313" key="5">
    <source>
        <dbReference type="EMBL" id="GJC81044.1"/>
    </source>
</evidence>